<evidence type="ECO:0000313" key="2">
    <source>
        <dbReference type="EMBL" id="SNT23964.1"/>
    </source>
</evidence>
<keyword evidence="3" id="KW-1185">Reference proteome</keyword>
<dbReference type="AlphaFoldDB" id="A0A239L342"/>
<gene>
    <name evidence="2" type="ORF">SAMN06295955_11834</name>
</gene>
<sequence>MKILMIGGTRFIGAHVARCLHDAGAQITAFHRGSSANSILPQIEHVLDPGAAWPVTSFPDALMRDWDVVIHMVAMGQADAEAAVSAFAGRTARLVLVSSCDVYRAYGRLTKMEPGEPDPVPLAEDAPLRTAHYPYRGMEGELGAWAQDYEKILAEAAVRNAADWTILRLPKVYGPEDNGDLATIYGFAAAPEWRWTHGHVRNVAAAIALAATHDEARNAVFNVGEHHTPSMGERLARLPVRPVGPELPPFDFRQPLVLDTSAIRSRLGYTEIVAEVQAMRDLAEAASSPDRTDVS</sequence>
<dbReference type="Pfam" id="PF01370">
    <property type="entry name" value="Epimerase"/>
    <property type="match status" value="1"/>
</dbReference>
<feature type="domain" description="NAD-dependent epimerase/dehydratase" evidence="1">
    <location>
        <begin position="3"/>
        <end position="224"/>
    </location>
</feature>
<dbReference type="SUPFAM" id="SSF51735">
    <property type="entry name" value="NAD(P)-binding Rossmann-fold domains"/>
    <property type="match status" value="1"/>
</dbReference>
<accession>A0A239L342</accession>
<protein>
    <submittedName>
        <fullName evidence="2">Nucleoside-diphosphate-sugar epimerase</fullName>
    </submittedName>
</protein>
<proteinExistence type="predicted"/>
<organism evidence="2 3">
    <name type="scientific">Sphingopyxis indica</name>
    <dbReference type="NCBI Taxonomy" id="436663"/>
    <lineage>
        <taxon>Bacteria</taxon>
        <taxon>Pseudomonadati</taxon>
        <taxon>Pseudomonadota</taxon>
        <taxon>Alphaproteobacteria</taxon>
        <taxon>Sphingomonadales</taxon>
        <taxon>Sphingomonadaceae</taxon>
        <taxon>Sphingopyxis</taxon>
    </lineage>
</organism>
<dbReference type="InterPro" id="IPR001509">
    <property type="entry name" value="Epimerase_deHydtase"/>
</dbReference>
<reference evidence="2 3" key="1">
    <citation type="submission" date="2017-06" db="EMBL/GenBank/DDBJ databases">
        <authorList>
            <person name="Kim H.J."/>
            <person name="Triplett B.A."/>
        </authorList>
    </citation>
    <scope>NUCLEOTIDE SEQUENCE [LARGE SCALE GENOMIC DNA]</scope>
    <source>
        <strain evidence="2 3">DS15</strain>
    </source>
</reference>
<evidence type="ECO:0000313" key="3">
    <source>
        <dbReference type="Proteomes" id="UP000198339"/>
    </source>
</evidence>
<name>A0A239L342_9SPHN</name>
<evidence type="ECO:0000259" key="1">
    <source>
        <dbReference type="Pfam" id="PF01370"/>
    </source>
</evidence>
<dbReference type="Proteomes" id="UP000198339">
    <property type="component" value="Unassembled WGS sequence"/>
</dbReference>
<dbReference type="Gene3D" id="3.40.50.720">
    <property type="entry name" value="NAD(P)-binding Rossmann-like Domain"/>
    <property type="match status" value="1"/>
</dbReference>
<dbReference type="InterPro" id="IPR036291">
    <property type="entry name" value="NAD(P)-bd_dom_sf"/>
</dbReference>
<dbReference type="EMBL" id="FZPA01000018">
    <property type="protein sequence ID" value="SNT23964.1"/>
    <property type="molecule type" value="Genomic_DNA"/>
</dbReference>